<proteinExistence type="inferred from homology"/>
<dbReference type="CDD" id="cd05117">
    <property type="entry name" value="STKc_CAMK"/>
    <property type="match status" value="1"/>
</dbReference>
<dbReference type="InterPro" id="IPR008984">
    <property type="entry name" value="SMAD_FHA_dom_sf"/>
</dbReference>
<evidence type="ECO:0000256" key="5">
    <source>
        <dbReference type="SAM" id="MobiDB-lite"/>
    </source>
</evidence>
<feature type="binding site" evidence="4">
    <location>
        <position position="199"/>
    </location>
    <ligand>
        <name>ATP</name>
        <dbReference type="ChEBI" id="CHEBI:30616"/>
    </ligand>
</feature>
<dbReference type="PROSITE" id="PS00107">
    <property type="entry name" value="PROTEIN_KINASE_ATP"/>
    <property type="match status" value="1"/>
</dbReference>
<feature type="region of interest" description="Disordered" evidence="5">
    <location>
        <begin position="18"/>
        <end position="37"/>
    </location>
</feature>
<dbReference type="InterPro" id="IPR011009">
    <property type="entry name" value="Kinase-like_dom_sf"/>
</dbReference>
<evidence type="ECO:0000259" key="6">
    <source>
        <dbReference type="PROSITE" id="PS50006"/>
    </source>
</evidence>
<dbReference type="SUPFAM" id="SSF49879">
    <property type="entry name" value="SMAD/FHA domain"/>
    <property type="match status" value="1"/>
</dbReference>
<dbReference type="GO" id="GO:0005524">
    <property type="term" value="F:ATP binding"/>
    <property type="evidence" value="ECO:0007669"/>
    <property type="project" value="UniProtKB-UniRule"/>
</dbReference>
<feature type="domain" description="FHA" evidence="6">
    <location>
        <begin position="66"/>
        <end position="121"/>
    </location>
</feature>
<feature type="compositionally biased region" description="Basic residues" evidence="5">
    <location>
        <begin position="563"/>
        <end position="574"/>
    </location>
</feature>
<dbReference type="PROSITE" id="PS50006">
    <property type="entry name" value="FHA_DOMAIN"/>
    <property type="match status" value="1"/>
</dbReference>
<dbReference type="GO" id="GO:0004672">
    <property type="term" value="F:protein kinase activity"/>
    <property type="evidence" value="ECO:0007669"/>
    <property type="project" value="InterPro"/>
</dbReference>
<evidence type="ECO:0000313" key="8">
    <source>
        <dbReference type="EMBL" id="KAJ1968961.1"/>
    </source>
</evidence>
<dbReference type="Proteomes" id="UP001150925">
    <property type="component" value="Unassembled WGS sequence"/>
</dbReference>
<protein>
    <submittedName>
        <fullName evidence="8">Uncharacterized protein</fullName>
    </submittedName>
</protein>
<feature type="compositionally biased region" description="Polar residues" evidence="5">
    <location>
        <begin position="575"/>
        <end position="584"/>
    </location>
</feature>
<feature type="compositionally biased region" description="Polar residues" evidence="5">
    <location>
        <begin position="506"/>
        <end position="526"/>
    </location>
</feature>
<feature type="domain" description="Protein kinase" evidence="7">
    <location>
        <begin position="170"/>
        <end position="445"/>
    </location>
</feature>
<dbReference type="SMART" id="SM00240">
    <property type="entry name" value="FHA"/>
    <property type="match status" value="1"/>
</dbReference>
<dbReference type="Pfam" id="PF00498">
    <property type="entry name" value="FHA"/>
    <property type="match status" value="1"/>
</dbReference>
<keyword evidence="9" id="KW-1185">Reference proteome</keyword>
<comment type="similarity">
    <text evidence="1">Belongs to the protein kinase superfamily. CAMK Ser/Thr protein kinase family. CHEK2 subfamily.</text>
</comment>
<evidence type="ECO:0000256" key="2">
    <source>
        <dbReference type="ARBA" id="ARBA00022741"/>
    </source>
</evidence>
<evidence type="ECO:0000256" key="4">
    <source>
        <dbReference type="PROSITE-ProRule" id="PRU10141"/>
    </source>
</evidence>
<reference evidence="8" key="1">
    <citation type="submission" date="2022-07" db="EMBL/GenBank/DDBJ databases">
        <title>Phylogenomic reconstructions and comparative analyses of Kickxellomycotina fungi.</title>
        <authorList>
            <person name="Reynolds N.K."/>
            <person name="Stajich J.E."/>
            <person name="Barry K."/>
            <person name="Grigoriev I.V."/>
            <person name="Crous P."/>
            <person name="Smith M.E."/>
        </authorList>
    </citation>
    <scope>NUCLEOTIDE SEQUENCE</scope>
    <source>
        <strain evidence="8">RSA 1196</strain>
    </source>
</reference>
<dbReference type="SUPFAM" id="SSF56112">
    <property type="entry name" value="Protein kinase-like (PK-like)"/>
    <property type="match status" value="1"/>
</dbReference>
<evidence type="ECO:0000256" key="1">
    <source>
        <dbReference type="ARBA" id="ARBA00005575"/>
    </source>
</evidence>
<keyword evidence="2 4" id="KW-0547">Nucleotide-binding</keyword>
<dbReference type="EMBL" id="JANBPY010000112">
    <property type="protein sequence ID" value="KAJ1968961.1"/>
    <property type="molecule type" value="Genomic_DNA"/>
</dbReference>
<dbReference type="InterPro" id="IPR008271">
    <property type="entry name" value="Ser/Thr_kinase_AS"/>
</dbReference>
<dbReference type="OrthoDB" id="40902at2759"/>
<gene>
    <name evidence="8" type="ORF">IWQ62_000924</name>
</gene>
<organism evidence="8 9">
    <name type="scientific">Dispira parvispora</name>
    <dbReference type="NCBI Taxonomy" id="1520584"/>
    <lineage>
        <taxon>Eukaryota</taxon>
        <taxon>Fungi</taxon>
        <taxon>Fungi incertae sedis</taxon>
        <taxon>Zoopagomycota</taxon>
        <taxon>Kickxellomycotina</taxon>
        <taxon>Dimargaritomycetes</taxon>
        <taxon>Dimargaritales</taxon>
        <taxon>Dimargaritaceae</taxon>
        <taxon>Dispira</taxon>
    </lineage>
</organism>
<dbReference type="PROSITE" id="PS00108">
    <property type="entry name" value="PROTEIN_KINASE_ST"/>
    <property type="match status" value="1"/>
</dbReference>
<name>A0A9W8AZ60_9FUNG</name>
<keyword evidence="3 4" id="KW-0067">ATP-binding</keyword>
<sequence length="584" mass="65498">MPWTIDTKPVEEFSQSTQLLNETQDPTQPTLGQASQQKKPVVVGKLIGTRGGEAPRDYPLALNQTLVIGRHRSCDVVIQGGYCSNHHCRITVMPSTDEPQGFATTCQDLSSNGTYLNRRKIGRNNTVVLSHGDTLEIRKGYYFTFLQTCTRNGPTPPEQQGEQTVEEKYQITNRILGTGTFAQVRLAIHKATGQRLAVKMIDRQRFNSASTKQHGTDFVQEIRIMQSIDHPNIVRVADVIRTDKYWYIFMPCVQGGDLFEYIMSQERLPEPEAKFIYYQILLALKYLHERNISHRDVKPENILLTARTPYSLVMLTDFGMARMVGNQSFMQTMCGTFQYIAPEVIDVNTQTGHPGERGLRGYNKTVDSWSLGVLLYAMLSGTLPFSSSDDNNALLFREIKAGKITFPSKFWGDVSEEAKSMVRCLLVVDPSRRYTVHDALDHRWIKTESEHLLKTYTNALANVKPIPETTAEEGPGPSLVTPSGQPPTDSYQGLPLPSSPVPCNSPLHTTDSSTCSKTFKSPLRNSTPHHVNPVPKPVPYSPQTPDTPALPSTHDTLIDSPLRKRVRPSKRQHPYTRSQSASRV</sequence>
<feature type="region of interest" description="Disordered" evidence="5">
    <location>
        <begin position="467"/>
        <end position="584"/>
    </location>
</feature>
<evidence type="ECO:0000313" key="9">
    <source>
        <dbReference type="Proteomes" id="UP001150925"/>
    </source>
</evidence>
<dbReference type="FunFam" id="1.10.510.10:FF:000571">
    <property type="entry name" value="Maternal embryonic leucine zipper kinase"/>
    <property type="match status" value="1"/>
</dbReference>
<dbReference type="Pfam" id="PF00069">
    <property type="entry name" value="Pkinase"/>
    <property type="match status" value="1"/>
</dbReference>
<dbReference type="InterPro" id="IPR000719">
    <property type="entry name" value="Prot_kinase_dom"/>
</dbReference>
<comment type="caution">
    <text evidence="8">The sequence shown here is derived from an EMBL/GenBank/DDBJ whole genome shotgun (WGS) entry which is preliminary data.</text>
</comment>
<dbReference type="AlphaFoldDB" id="A0A9W8AZ60"/>
<dbReference type="SMART" id="SM00220">
    <property type="entry name" value="S_TKc"/>
    <property type="match status" value="1"/>
</dbReference>
<evidence type="ECO:0000256" key="3">
    <source>
        <dbReference type="ARBA" id="ARBA00022840"/>
    </source>
</evidence>
<dbReference type="InterPro" id="IPR000253">
    <property type="entry name" value="FHA_dom"/>
</dbReference>
<dbReference type="PANTHER" id="PTHR24347">
    <property type="entry name" value="SERINE/THREONINE-PROTEIN KINASE"/>
    <property type="match status" value="1"/>
</dbReference>
<dbReference type="CDD" id="cd22670">
    <property type="entry name" value="FHA_MEK1-like"/>
    <property type="match status" value="1"/>
</dbReference>
<dbReference type="Gene3D" id="2.60.200.20">
    <property type="match status" value="1"/>
</dbReference>
<dbReference type="PROSITE" id="PS50011">
    <property type="entry name" value="PROTEIN_KINASE_DOM"/>
    <property type="match status" value="1"/>
</dbReference>
<feature type="compositionally biased region" description="Polar residues" evidence="5">
    <location>
        <begin position="480"/>
        <end position="491"/>
    </location>
</feature>
<accession>A0A9W8AZ60</accession>
<dbReference type="Gene3D" id="1.10.510.10">
    <property type="entry name" value="Transferase(Phosphotransferase) domain 1"/>
    <property type="match status" value="1"/>
</dbReference>
<evidence type="ECO:0000259" key="7">
    <source>
        <dbReference type="PROSITE" id="PS50011"/>
    </source>
</evidence>
<dbReference type="InterPro" id="IPR017441">
    <property type="entry name" value="Protein_kinase_ATP_BS"/>
</dbReference>